<reference evidence="2 3" key="1">
    <citation type="submission" date="2021-03" db="EMBL/GenBank/DDBJ databases">
        <title>Antimicrobial resistance genes in bacteria isolated from Japanese honey, and their potential for conferring macrolide and lincosamide resistance in the American foulbrood pathogen Paenibacillus larvae.</title>
        <authorList>
            <person name="Okamoto M."/>
            <person name="Kumagai M."/>
            <person name="Kanamori H."/>
            <person name="Takamatsu D."/>
        </authorList>
    </citation>
    <scope>NUCLEOTIDE SEQUENCE [LARGE SCALE GENOMIC DNA]</scope>
    <source>
        <strain evidence="2 3">J42TS3</strain>
    </source>
</reference>
<dbReference type="EMBL" id="BOSL01000001">
    <property type="protein sequence ID" value="GIP51617.1"/>
    <property type="molecule type" value="Genomic_DNA"/>
</dbReference>
<sequence>MSEILQRVLFVNGVPVDKGGVESAIMEVYRGVDHKRLLIDFAVRKPQKGYFHDEIESYGGRVFNLFEHTKHKGNKKWNFSMDIYSVISLYKLLKNKGPFCAVHIAHPILDGFVIIAAKLAGIPVRIAHSNYVEVEDKNGPNLRRKLTRKLRLLFCKRLATHLWGCSAAAMEFQFGKDSRDIRREVVPCPVNLKKFMSSSLNKEEACKELGISMNKINFLCVGRYVKQKNQLFLVECFAEMTKIRADLQLILVGSGPLDNEIRRHAREYGIENQLIMLDARTYIPLALAASDFFILPSISEGLGIALLEAQASGILCFASDACQPESNMGLIEYLPLEKGAQYWANYILYQVENESTSERQIDKKHLVKFETSYVVPRMQHVYLTGDKYSII</sequence>
<dbReference type="RefSeq" id="WP_213653741.1">
    <property type="nucleotide sequence ID" value="NZ_BOSL01000001.1"/>
</dbReference>
<gene>
    <name evidence="2" type="primary">epsF</name>
    <name evidence="2" type="ORF">J42TS3_06520</name>
</gene>
<dbReference type="InterPro" id="IPR001296">
    <property type="entry name" value="Glyco_trans_1"/>
</dbReference>
<name>A0ABQ4M6P9_9BACL</name>
<dbReference type="Proteomes" id="UP000679992">
    <property type="component" value="Unassembled WGS sequence"/>
</dbReference>
<evidence type="ECO:0000259" key="1">
    <source>
        <dbReference type="Pfam" id="PF00534"/>
    </source>
</evidence>
<dbReference type="PANTHER" id="PTHR45947:SF3">
    <property type="entry name" value="SULFOQUINOVOSYL TRANSFERASE SQD2"/>
    <property type="match status" value="1"/>
</dbReference>
<protein>
    <submittedName>
        <fullName evidence="2">Glycosyltransferase EpsF</fullName>
    </submittedName>
</protein>
<dbReference type="SUPFAM" id="SSF53756">
    <property type="entry name" value="UDP-Glycosyltransferase/glycogen phosphorylase"/>
    <property type="match status" value="1"/>
</dbReference>
<proteinExistence type="predicted"/>
<dbReference type="PANTHER" id="PTHR45947">
    <property type="entry name" value="SULFOQUINOVOSYL TRANSFERASE SQD2"/>
    <property type="match status" value="1"/>
</dbReference>
<keyword evidence="3" id="KW-1185">Reference proteome</keyword>
<accession>A0ABQ4M6P9</accession>
<evidence type="ECO:0000313" key="3">
    <source>
        <dbReference type="Proteomes" id="UP000679992"/>
    </source>
</evidence>
<comment type="caution">
    <text evidence="2">The sequence shown here is derived from an EMBL/GenBank/DDBJ whole genome shotgun (WGS) entry which is preliminary data.</text>
</comment>
<organism evidence="2 3">
    <name type="scientific">Paenibacillus vini</name>
    <dbReference type="NCBI Taxonomy" id="1476024"/>
    <lineage>
        <taxon>Bacteria</taxon>
        <taxon>Bacillati</taxon>
        <taxon>Bacillota</taxon>
        <taxon>Bacilli</taxon>
        <taxon>Bacillales</taxon>
        <taxon>Paenibacillaceae</taxon>
        <taxon>Paenibacillus</taxon>
    </lineage>
</organism>
<dbReference type="Pfam" id="PF00534">
    <property type="entry name" value="Glycos_transf_1"/>
    <property type="match status" value="1"/>
</dbReference>
<dbReference type="Gene3D" id="3.40.50.2000">
    <property type="entry name" value="Glycogen Phosphorylase B"/>
    <property type="match status" value="2"/>
</dbReference>
<dbReference type="InterPro" id="IPR050194">
    <property type="entry name" value="Glycosyltransferase_grp1"/>
</dbReference>
<evidence type="ECO:0000313" key="2">
    <source>
        <dbReference type="EMBL" id="GIP51617.1"/>
    </source>
</evidence>
<feature type="domain" description="Glycosyl transferase family 1" evidence="1">
    <location>
        <begin position="202"/>
        <end position="325"/>
    </location>
</feature>